<evidence type="ECO:0000256" key="1">
    <source>
        <dbReference type="ARBA" id="ARBA00004167"/>
    </source>
</evidence>
<keyword evidence="2" id="KW-0812">Transmembrane</keyword>
<dbReference type="InterPro" id="IPR037682">
    <property type="entry name" value="TonB_C"/>
</dbReference>
<sequence length="216" mass="24171">MKSLALEHPMARFSTLVLLALLVEAGILLLVHVHPEAVWTPPRHKTIRIALLHPPVPPKKPVPKPARTKPHRVVKRVTKPVPPRTAVLPKATAISQNLLTAAVGKTVSLGWGSARPEQGKPSDYTPPRLLTKVDTSKLYTPRMRDTEEEGDVVILVWIGEDGKLLRYKVLVPSVYQDINTVTQNLLKTLRFDPATYKGTPVKGQFQLNFRFRIRNS</sequence>
<dbReference type="SUPFAM" id="SSF74653">
    <property type="entry name" value="TolA/TonB C-terminal domain"/>
    <property type="match status" value="1"/>
</dbReference>
<dbReference type="Gene3D" id="3.30.1150.10">
    <property type="match status" value="1"/>
</dbReference>
<organism evidence="6 7">
    <name type="scientific">Leptospirillum ferriphilum YSK</name>
    <dbReference type="NCBI Taxonomy" id="1441628"/>
    <lineage>
        <taxon>Bacteria</taxon>
        <taxon>Pseudomonadati</taxon>
        <taxon>Nitrospirota</taxon>
        <taxon>Nitrospiria</taxon>
        <taxon>Nitrospirales</taxon>
        <taxon>Nitrospiraceae</taxon>
        <taxon>Leptospirillum</taxon>
    </lineage>
</organism>
<dbReference type="PROSITE" id="PS52015">
    <property type="entry name" value="TONB_CTD"/>
    <property type="match status" value="1"/>
</dbReference>
<accession>A0A059Y0C6</accession>
<evidence type="ECO:0000313" key="6">
    <source>
        <dbReference type="EMBL" id="AIA30996.1"/>
    </source>
</evidence>
<reference evidence="7" key="1">
    <citation type="submission" date="2014-02" db="EMBL/GenBank/DDBJ databases">
        <title>Complete genome sequence and comparative genomic analysis of the nitrogen-fixing bacterium Leptospirillum ferriphilum YSK.</title>
        <authorList>
            <person name="Guo X."/>
            <person name="Yin H."/>
            <person name="Liang Y."/>
            <person name="Hu Q."/>
            <person name="Ma L."/>
            <person name="Xiao Y."/>
            <person name="Zhang X."/>
            <person name="Qiu G."/>
            <person name="Liu X."/>
        </authorList>
    </citation>
    <scope>NUCLEOTIDE SEQUENCE [LARGE SCALE GENOMIC DNA]</scope>
    <source>
        <strain evidence="7">YSK</strain>
    </source>
</reference>
<evidence type="ECO:0000256" key="4">
    <source>
        <dbReference type="ARBA" id="ARBA00023136"/>
    </source>
</evidence>
<reference evidence="6 7" key="2">
    <citation type="journal article" date="2015" name="Biomed. Res. Int.">
        <title>Effects of Arsenite Resistance on the Growth and Functional Gene Expression of Leptospirillum ferriphilum and Acidithiobacillus thiooxidans in Pure Culture and Coculture.</title>
        <authorList>
            <person name="Jiang H."/>
            <person name="Liang Y."/>
            <person name="Yin H."/>
            <person name="Xiao Y."/>
            <person name="Guo X."/>
            <person name="Xu Y."/>
            <person name="Hu Q."/>
            <person name="Liu H."/>
            <person name="Liu X."/>
        </authorList>
    </citation>
    <scope>NUCLEOTIDE SEQUENCE [LARGE SCALE GENOMIC DNA]</scope>
    <source>
        <strain evidence="6 7">YSK</strain>
    </source>
</reference>
<evidence type="ECO:0000256" key="2">
    <source>
        <dbReference type="ARBA" id="ARBA00022692"/>
    </source>
</evidence>
<dbReference type="KEGG" id="lfp:Y981_10300"/>
<keyword evidence="3" id="KW-1133">Transmembrane helix</keyword>
<proteinExistence type="predicted"/>
<dbReference type="NCBIfam" id="TIGR01352">
    <property type="entry name" value="tonB_Cterm"/>
    <property type="match status" value="1"/>
</dbReference>
<comment type="subcellular location">
    <subcellularLocation>
        <location evidence="1">Membrane</location>
        <topology evidence="1">Single-pass membrane protein</topology>
    </subcellularLocation>
</comment>
<dbReference type="HOGENOM" id="CLU_1203631_0_0_0"/>
<dbReference type="AlphaFoldDB" id="A0A059Y0C6"/>
<dbReference type="EMBL" id="CP007243">
    <property type="protein sequence ID" value="AIA30996.1"/>
    <property type="molecule type" value="Genomic_DNA"/>
</dbReference>
<dbReference type="RefSeq" id="WP_038505937.1">
    <property type="nucleotide sequence ID" value="NZ_CP007243.1"/>
</dbReference>
<evidence type="ECO:0000313" key="7">
    <source>
        <dbReference type="Proteomes" id="UP000027059"/>
    </source>
</evidence>
<feature type="domain" description="TonB C-terminal" evidence="5">
    <location>
        <begin position="124"/>
        <end position="216"/>
    </location>
</feature>
<gene>
    <name evidence="6" type="ORF">Y981_10300</name>
</gene>
<dbReference type="GO" id="GO:0055085">
    <property type="term" value="P:transmembrane transport"/>
    <property type="evidence" value="ECO:0007669"/>
    <property type="project" value="InterPro"/>
</dbReference>
<dbReference type="Proteomes" id="UP000027059">
    <property type="component" value="Chromosome"/>
</dbReference>
<keyword evidence="4" id="KW-0472">Membrane</keyword>
<dbReference type="Pfam" id="PF03544">
    <property type="entry name" value="TonB_C"/>
    <property type="match status" value="1"/>
</dbReference>
<dbReference type="GO" id="GO:0016020">
    <property type="term" value="C:membrane"/>
    <property type="evidence" value="ECO:0007669"/>
    <property type="project" value="UniProtKB-SubCell"/>
</dbReference>
<dbReference type="InterPro" id="IPR006260">
    <property type="entry name" value="TonB/TolA_C"/>
</dbReference>
<evidence type="ECO:0000259" key="5">
    <source>
        <dbReference type="PROSITE" id="PS52015"/>
    </source>
</evidence>
<dbReference type="OrthoDB" id="1628901at2"/>
<name>A0A059Y0C6_9BACT</name>
<evidence type="ECO:0000256" key="3">
    <source>
        <dbReference type="ARBA" id="ARBA00022989"/>
    </source>
</evidence>
<protein>
    <submittedName>
        <fullName evidence="6">Energy transducer TonB</fullName>
    </submittedName>
</protein>
<keyword evidence="7" id="KW-1185">Reference proteome</keyword>